<dbReference type="SUPFAM" id="SSF52540">
    <property type="entry name" value="P-loop containing nucleoside triphosphate hydrolases"/>
    <property type="match status" value="1"/>
</dbReference>
<gene>
    <name evidence="3" type="ORF">OSB04_027028</name>
</gene>
<comment type="similarity">
    <text evidence="1">Belongs to the AAA ATPase family.</text>
</comment>
<evidence type="ECO:0000256" key="1">
    <source>
        <dbReference type="ARBA" id="ARBA00006914"/>
    </source>
</evidence>
<dbReference type="GO" id="GO:0005524">
    <property type="term" value="F:ATP binding"/>
    <property type="evidence" value="ECO:0007669"/>
    <property type="project" value="InterPro"/>
</dbReference>
<feature type="domain" description="AAA+ ATPase" evidence="2">
    <location>
        <begin position="125"/>
        <end position="210"/>
    </location>
</feature>
<dbReference type="Pfam" id="PF00004">
    <property type="entry name" value="AAA"/>
    <property type="match status" value="1"/>
</dbReference>
<dbReference type="EMBL" id="JARYMX010000007">
    <property type="protein sequence ID" value="KAJ9540522.1"/>
    <property type="molecule type" value="Genomic_DNA"/>
</dbReference>
<dbReference type="FunFam" id="3.40.50.300:FF:002850">
    <property type="entry name" value="Katanin p60 ATPase-containing subunit A-like 2"/>
    <property type="match status" value="1"/>
</dbReference>
<dbReference type="SMART" id="SM00382">
    <property type="entry name" value="AAA"/>
    <property type="match status" value="1"/>
</dbReference>
<proteinExistence type="inferred from homology"/>
<dbReference type="InterPro" id="IPR027417">
    <property type="entry name" value="P-loop_NTPase"/>
</dbReference>
<dbReference type="GO" id="GO:0016887">
    <property type="term" value="F:ATP hydrolysis activity"/>
    <property type="evidence" value="ECO:0007669"/>
    <property type="project" value="InterPro"/>
</dbReference>
<organism evidence="3 4">
    <name type="scientific">Centaurea solstitialis</name>
    <name type="common">yellow star-thistle</name>
    <dbReference type="NCBI Taxonomy" id="347529"/>
    <lineage>
        <taxon>Eukaryota</taxon>
        <taxon>Viridiplantae</taxon>
        <taxon>Streptophyta</taxon>
        <taxon>Embryophyta</taxon>
        <taxon>Tracheophyta</taxon>
        <taxon>Spermatophyta</taxon>
        <taxon>Magnoliopsida</taxon>
        <taxon>eudicotyledons</taxon>
        <taxon>Gunneridae</taxon>
        <taxon>Pentapetalae</taxon>
        <taxon>asterids</taxon>
        <taxon>campanulids</taxon>
        <taxon>Asterales</taxon>
        <taxon>Asteraceae</taxon>
        <taxon>Carduoideae</taxon>
        <taxon>Cardueae</taxon>
        <taxon>Centaureinae</taxon>
        <taxon>Centaurea</taxon>
    </lineage>
</organism>
<keyword evidence="4" id="KW-1185">Reference proteome</keyword>
<dbReference type="InterPro" id="IPR050304">
    <property type="entry name" value="MT-severing_AAA_ATPase"/>
</dbReference>
<sequence>MELTGAMLSSLNIATELTQAMVSDPMHQPMEDPDLIQQKKANFSKHGLLNDYSVDMLRGPGGELPAKLRSVEPYLIERITNEIMHKKPDVRWEDIAGLQYAKKCVTEMVVWPLLRPDIFKGCRSPGRGLLLFGPPGTGKTMIGKAIAGEARATFFYISASSVLGKWMGEGEKLVRALFGVASCRQPAVIFVDEIDSLLSQVCQILIHEQN</sequence>
<dbReference type="PANTHER" id="PTHR23074:SF17">
    <property type="entry name" value="FIDGETIN-LIKE PROTEIN 1"/>
    <property type="match status" value="1"/>
</dbReference>
<dbReference type="AlphaFoldDB" id="A0AA38SWJ4"/>
<dbReference type="InterPro" id="IPR003593">
    <property type="entry name" value="AAA+_ATPase"/>
</dbReference>
<protein>
    <recommendedName>
        <fullName evidence="2">AAA+ ATPase domain-containing protein</fullName>
    </recommendedName>
</protein>
<comment type="caution">
    <text evidence="3">The sequence shown here is derived from an EMBL/GenBank/DDBJ whole genome shotgun (WGS) entry which is preliminary data.</text>
</comment>
<dbReference type="Gene3D" id="3.40.50.300">
    <property type="entry name" value="P-loop containing nucleotide triphosphate hydrolases"/>
    <property type="match status" value="1"/>
</dbReference>
<accession>A0AA38SWJ4</accession>
<evidence type="ECO:0000313" key="4">
    <source>
        <dbReference type="Proteomes" id="UP001172457"/>
    </source>
</evidence>
<dbReference type="Proteomes" id="UP001172457">
    <property type="component" value="Chromosome 7"/>
</dbReference>
<dbReference type="InterPro" id="IPR003959">
    <property type="entry name" value="ATPase_AAA_core"/>
</dbReference>
<evidence type="ECO:0000259" key="2">
    <source>
        <dbReference type="SMART" id="SM00382"/>
    </source>
</evidence>
<reference evidence="3" key="1">
    <citation type="submission" date="2023-03" db="EMBL/GenBank/DDBJ databases">
        <title>Chromosome-scale reference genome and RAD-based genetic map of yellow starthistle (Centaurea solstitialis) reveal putative structural variation and QTLs associated with invader traits.</title>
        <authorList>
            <person name="Reatini B."/>
            <person name="Cang F.A."/>
            <person name="Jiang Q."/>
            <person name="Mckibben M.T.W."/>
            <person name="Barker M.S."/>
            <person name="Rieseberg L.H."/>
            <person name="Dlugosch K.M."/>
        </authorList>
    </citation>
    <scope>NUCLEOTIDE SEQUENCE</scope>
    <source>
        <strain evidence="3">CAN-66</strain>
        <tissue evidence="3">Leaf</tissue>
    </source>
</reference>
<dbReference type="PANTHER" id="PTHR23074">
    <property type="entry name" value="AAA DOMAIN-CONTAINING"/>
    <property type="match status" value="1"/>
</dbReference>
<name>A0AA38SWJ4_9ASTR</name>
<evidence type="ECO:0000313" key="3">
    <source>
        <dbReference type="EMBL" id="KAJ9540522.1"/>
    </source>
</evidence>